<dbReference type="EMBL" id="CP020663">
    <property type="protein sequence ID" value="ATF10452.1"/>
    <property type="molecule type" value="Genomic_DNA"/>
</dbReference>
<evidence type="ECO:0000256" key="3">
    <source>
        <dbReference type="ARBA" id="ARBA00012438"/>
    </source>
</evidence>
<keyword evidence="13" id="KW-0902">Two-component regulatory system</keyword>
<protein>
    <recommendedName>
        <fullName evidence="3">histidine kinase</fullName>
        <ecNumber evidence="3">2.7.13.3</ecNumber>
    </recommendedName>
</protein>
<keyword evidence="4" id="KW-1003">Cell membrane</keyword>
<keyword evidence="8 15" id="KW-0812">Transmembrane</keyword>
<keyword evidence="6" id="KW-0597">Phosphoprotein</keyword>
<evidence type="ECO:0000256" key="1">
    <source>
        <dbReference type="ARBA" id="ARBA00000085"/>
    </source>
</evidence>
<dbReference type="GO" id="GO:0000155">
    <property type="term" value="F:phosphorelay sensor kinase activity"/>
    <property type="evidence" value="ECO:0007669"/>
    <property type="project" value="InterPro"/>
</dbReference>
<sequence>MQILLMNLKQYFWPRSLLSRTLILTVLSVFIAQTVASMFWYTQSKQRKVEGLKAASESIAQMFASTTSFFQSLPVEYRHIALDQLRNMGGARFFVSFNTEEIHIEPLPDTIEKREAVSTIQKVLQKKLLNVQTIKVNFSRPETSRVLNNHLFLTYLPKSWAYHTLSLEPLNSAILVIQIELMKNQWVYIATVLSAPYITLENEIVNAEQFVFFITITTLLLVFSFILIRNQTRPLKRLAQAANRFSTDIEQPELVEEGAAEIIAVTRAFNLMQKRLQCYMDDRKKLFGAISHDLKTPITRLRLRAELIDDKTQAIKINRDLDELEIMVKGAIQTVKETDIHENITQIDVLNILISIAEIHNQRHQRVLISGKQTLPFSGKHLAFKRCLTNIIDNGVQYGDEVTIYIHDNEKFFEITLCDNGPGIPQKYLKKVFDPYFRLHTDLHGTGLGLGIAKNIIHAHGGDIILSNRSSGGLQINISFPKVE</sequence>
<dbReference type="PROSITE" id="PS50885">
    <property type="entry name" value="HAMP"/>
    <property type="match status" value="1"/>
</dbReference>
<dbReference type="InterPro" id="IPR003661">
    <property type="entry name" value="HisK_dim/P_dom"/>
</dbReference>
<dbReference type="Gene3D" id="1.10.287.130">
    <property type="match status" value="1"/>
</dbReference>
<comment type="catalytic activity">
    <reaction evidence="1">
        <text>ATP + protein L-histidine = ADP + protein N-phospho-L-histidine.</text>
        <dbReference type="EC" id="2.7.13.3"/>
    </reaction>
</comment>
<dbReference type="CDD" id="cd00075">
    <property type="entry name" value="HATPase"/>
    <property type="match status" value="1"/>
</dbReference>
<dbReference type="KEGG" id="elux:BTN50_2041"/>
<feature type="transmembrane region" description="Helical" evidence="15">
    <location>
        <begin position="210"/>
        <end position="228"/>
    </location>
</feature>
<dbReference type="CDD" id="cd06225">
    <property type="entry name" value="HAMP"/>
    <property type="match status" value="1"/>
</dbReference>
<dbReference type="Pfam" id="PF02518">
    <property type="entry name" value="HATPase_c"/>
    <property type="match status" value="1"/>
</dbReference>
<evidence type="ECO:0000256" key="5">
    <source>
        <dbReference type="ARBA" id="ARBA00022519"/>
    </source>
</evidence>
<dbReference type="CDD" id="cd00082">
    <property type="entry name" value="HisKA"/>
    <property type="match status" value="1"/>
</dbReference>
<evidence type="ECO:0000256" key="11">
    <source>
        <dbReference type="ARBA" id="ARBA00022840"/>
    </source>
</evidence>
<evidence type="ECO:0000256" key="9">
    <source>
        <dbReference type="ARBA" id="ARBA00022741"/>
    </source>
</evidence>
<dbReference type="SUPFAM" id="SSF47384">
    <property type="entry name" value="Homodimeric domain of signal transducing histidine kinase"/>
    <property type="match status" value="1"/>
</dbReference>
<dbReference type="PROSITE" id="PS50109">
    <property type="entry name" value="HIS_KIN"/>
    <property type="match status" value="1"/>
</dbReference>
<evidence type="ECO:0000256" key="2">
    <source>
        <dbReference type="ARBA" id="ARBA00004429"/>
    </source>
</evidence>
<keyword evidence="9" id="KW-0547">Nucleotide-binding</keyword>
<dbReference type="SUPFAM" id="SSF55874">
    <property type="entry name" value="ATPase domain of HSP90 chaperone/DNA topoisomerase II/histidine kinase"/>
    <property type="match status" value="1"/>
</dbReference>
<evidence type="ECO:0000256" key="14">
    <source>
        <dbReference type="ARBA" id="ARBA00023136"/>
    </source>
</evidence>
<evidence type="ECO:0000259" key="17">
    <source>
        <dbReference type="PROSITE" id="PS50885"/>
    </source>
</evidence>
<proteinExistence type="predicted"/>
<dbReference type="InterPro" id="IPR003594">
    <property type="entry name" value="HATPase_dom"/>
</dbReference>
<dbReference type="PRINTS" id="PR00344">
    <property type="entry name" value="BCTRLSENSOR"/>
</dbReference>
<dbReference type="AlphaFoldDB" id="A0A291BBR8"/>
<keyword evidence="7 18" id="KW-0808">Transferase</keyword>
<dbReference type="InterPro" id="IPR036890">
    <property type="entry name" value="HATPase_C_sf"/>
</dbReference>
<evidence type="ECO:0000256" key="13">
    <source>
        <dbReference type="ARBA" id="ARBA00023012"/>
    </source>
</evidence>
<comment type="subcellular location">
    <subcellularLocation>
        <location evidence="2">Cell inner membrane</location>
        <topology evidence="2">Multi-pass membrane protein</topology>
    </subcellularLocation>
</comment>
<dbReference type="InterPro" id="IPR003660">
    <property type="entry name" value="HAMP_dom"/>
</dbReference>
<evidence type="ECO:0000313" key="19">
    <source>
        <dbReference type="Proteomes" id="UP000218160"/>
    </source>
</evidence>
<dbReference type="InterPro" id="IPR004358">
    <property type="entry name" value="Sig_transdc_His_kin-like_C"/>
</dbReference>
<evidence type="ECO:0000256" key="12">
    <source>
        <dbReference type="ARBA" id="ARBA00022989"/>
    </source>
</evidence>
<name>A0A291BBR8_9GAMM</name>
<feature type="domain" description="HAMP" evidence="17">
    <location>
        <begin position="229"/>
        <end position="281"/>
    </location>
</feature>
<dbReference type="Proteomes" id="UP000218160">
    <property type="component" value="Chromosome 2"/>
</dbReference>
<dbReference type="SMART" id="SM00387">
    <property type="entry name" value="HATPase_c"/>
    <property type="match status" value="1"/>
</dbReference>
<dbReference type="Gene3D" id="3.30.565.10">
    <property type="entry name" value="Histidine kinase-like ATPase, C-terminal domain"/>
    <property type="match status" value="1"/>
</dbReference>
<dbReference type="EC" id="2.7.13.3" evidence="3"/>
<evidence type="ECO:0000256" key="15">
    <source>
        <dbReference type="SAM" id="Phobius"/>
    </source>
</evidence>
<keyword evidence="11" id="KW-0067">ATP-binding</keyword>
<evidence type="ECO:0000256" key="8">
    <source>
        <dbReference type="ARBA" id="ARBA00022692"/>
    </source>
</evidence>
<keyword evidence="14 15" id="KW-0472">Membrane</keyword>
<accession>A0A291BBR8</accession>
<dbReference type="InterPro" id="IPR005467">
    <property type="entry name" value="His_kinase_dom"/>
</dbReference>
<organism evidence="18 19">
    <name type="scientific">Candidatus Enterovibrio altilux</name>
    <dbReference type="NCBI Taxonomy" id="1927128"/>
    <lineage>
        <taxon>Bacteria</taxon>
        <taxon>Pseudomonadati</taxon>
        <taxon>Pseudomonadota</taxon>
        <taxon>Gammaproteobacteria</taxon>
        <taxon>Vibrionales</taxon>
        <taxon>Vibrionaceae</taxon>
        <taxon>Enterovibrio</taxon>
    </lineage>
</organism>
<reference evidence="19" key="1">
    <citation type="submission" date="2017-04" db="EMBL/GenBank/DDBJ databases">
        <title>Genome evolution of the luminous symbionts of deep sea anglerfish.</title>
        <authorList>
            <person name="Hendry T.A."/>
        </authorList>
    </citation>
    <scope>NUCLEOTIDE SEQUENCE [LARGE SCALE GENOMIC DNA]</scope>
</reference>
<dbReference type="InterPro" id="IPR050980">
    <property type="entry name" value="2C_sensor_his_kinase"/>
</dbReference>
<feature type="domain" description="Histidine kinase" evidence="16">
    <location>
        <begin position="289"/>
        <end position="484"/>
    </location>
</feature>
<feature type="transmembrane region" description="Helical" evidence="15">
    <location>
        <begin position="21"/>
        <end position="41"/>
    </location>
</feature>
<keyword evidence="10 18" id="KW-0418">Kinase</keyword>
<dbReference type="SMART" id="SM00304">
    <property type="entry name" value="HAMP"/>
    <property type="match status" value="1"/>
</dbReference>
<evidence type="ECO:0000256" key="7">
    <source>
        <dbReference type="ARBA" id="ARBA00022679"/>
    </source>
</evidence>
<dbReference type="PANTHER" id="PTHR44936:SF5">
    <property type="entry name" value="SENSOR HISTIDINE KINASE ENVZ"/>
    <property type="match status" value="1"/>
</dbReference>
<gene>
    <name evidence="18" type="ORF">BTN50_2041</name>
</gene>
<keyword evidence="5" id="KW-0997">Cell inner membrane</keyword>
<dbReference type="InterPro" id="IPR036097">
    <property type="entry name" value="HisK_dim/P_sf"/>
</dbReference>
<evidence type="ECO:0000259" key="16">
    <source>
        <dbReference type="PROSITE" id="PS50109"/>
    </source>
</evidence>
<evidence type="ECO:0000313" key="18">
    <source>
        <dbReference type="EMBL" id="ATF10452.1"/>
    </source>
</evidence>
<evidence type="ECO:0000256" key="10">
    <source>
        <dbReference type="ARBA" id="ARBA00022777"/>
    </source>
</evidence>
<keyword evidence="12 15" id="KW-1133">Transmembrane helix</keyword>
<dbReference type="Pfam" id="PF00672">
    <property type="entry name" value="HAMP"/>
    <property type="match status" value="1"/>
</dbReference>
<evidence type="ECO:0000256" key="6">
    <source>
        <dbReference type="ARBA" id="ARBA00022553"/>
    </source>
</evidence>
<dbReference type="PANTHER" id="PTHR44936">
    <property type="entry name" value="SENSOR PROTEIN CREC"/>
    <property type="match status" value="1"/>
</dbReference>
<dbReference type="GO" id="GO:0005524">
    <property type="term" value="F:ATP binding"/>
    <property type="evidence" value="ECO:0007669"/>
    <property type="project" value="UniProtKB-KW"/>
</dbReference>
<dbReference type="GO" id="GO:0005886">
    <property type="term" value="C:plasma membrane"/>
    <property type="evidence" value="ECO:0007669"/>
    <property type="project" value="UniProtKB-SubCell"/>
</dbReference>
<keyword evidence="19" id="KW-1185">Reference proteome</keyword>
<evidence type="ECO:0000256" key="4">
    <source>
        <dbReference type="ARBA" id="ARBA00022475"/>
    </source>
</evidence>